<keyword evidence="1" id="KW-0812">Transmembrane</keyword>
<evidence type="ECO:0000313" key="2">
    <source>
        <dbReference type="EMBL" id="UUC47168.1"/>
    </source>
</evidence>
<keyword evidence="1" id="KW-0472">Membrane</keyword>
<feature type="transmembrane region" description="Helical" evidence="1">
    <location>
        <begin position="137"/>
        <end position="155"/>
    </location>
</feature>
<dbReference type="Proteomes" id="UP001059844">
    <property type="component" value="Chromosome"/>
</dbReference>
<evidence type="ECO:0000313" key="3">
    <source>
        <dbReference type="Proteomes" id="UP001059844"/>
    </source>
</evidence>
<organism evidence="2 3">
    <name type="scientific">Flavobacterium cerinum</name>
    <dbReference type="NCBI Taxonomy" id="2502784"/>
    <lineage>
        <taxon>Bacteria</taxon>
        <taxon>Pseudomonadati</taxon>
        <taxon>Bacteroidota</taxon>
        <taxon>Flavobacteriia</taxon>
        <taxon>Flavobacteriales</taxon>
        <taxon>Flavobacteriaceae</taxon>
        <taxon>Flavobacterium</taxon>
    </lineage>
</organism>
<dbReference type="RefSeq" id="WP_256552804.1">
    <property type="nucleotide sequence ID" value="NZ_CP101751.1"/>
</dbReference>
<keyword evidence="1" id="KW-1133">Transmembrane helix</keyword>
<reference evidence="2" key="1">
    <citation type="submission" date="2022-07" db="EMBL/GenBank/DDBJ databases">
        <title>Isolation, identification, and degradation of a PFOSA degrading strain from sewage treatment plant.</title>
        <authorList>
            <person name="Zhang L."/>
            <person name="Huo Y."/>
        </authorList>
    </citation>
    <scope>NUCLEOTIDE SEQUENCE</scope>
    <source>
        <strain evidence="2">C1</strain>
    </source>
</reference>
<keyword evidence="3" id="KW-1185">Reference proteome</keyword>
<proteinExistence type="predicted"/>
<sequence length="186" mass="21428">MKRNKKAKFIFELALPTLLSVFLVFLGFKNQNIDLTKADKITGIVEDHGIDLKYGSKGKTSDVFFIKLKQVNKKLGIYRMSNNYDDLIALINTGDQLTLYYYENEDQRENVNINLIQVERNNKVLINKSEFENKQSIGIYIGIGGLIATFLYFIYNRKKYFKPKQKRQPILGLVPRAGGSHQRGVL</sequence>
<evidence type="ECO:0000256" key="1">
    <source>
        <dbReference type="SAM" id="Phobius"/>
    </source>
</evidence>
<accession>A0ABY5IWE7</accession>
<name>A0ABY5IWE7_9FLAO</name>
<gene>
    <name evidence="2" type="ORF">NOX80_08205</name>
</gene>
<dbReference type="EMBL" id="CP101751">
    <property type="protein sequence ID" value="UUC47168.1"/>
    <property type="molecule type" value="Genomic_DNA"/>
</dbReference>
<evidence type="ECO:0008006" key="4">
    <source>
        <dbReference type="Google" id="ProtNLM"/>
    </source>
</evidence>
<feature type="transmembrane region" description="Helical" evidence="1">
    <location>
        <begin position="9"/>
        <end position="28"/>
    </location>
</feature>
<protein>
    <recommendedName>
        <fullName evidence="4">DUF3592 domain-containing protein</fullName>
    </recommendedName>
</protein>